<accession>X1LRU5</accession>
<gene>
    <name evidence="1" type="ORF">S06H3_21759</name>
</gene>
<dbReference type="EMBL" id="BARV01011482">
    <property type="protein sequence ID" value="GAI08511.1"/>
    <property type="molecule type" value="Genomic_DNA"/>
</dbReference>
<evidence type="ECO:0000313" key="1">
    <source>
        <dbReference type="EMBL" id="GAI08511.1"/>
    </source>
</evidence>
<protein>
    <submittedName>
        <fullName evidence="1">Uncharacterized protein</fullName>
    </submittedName>
</protein>
<comment type="caution">
    <text evidence="1">The sequence shown here is derived from an EMBL/GenBank/DDBJ whole genome shotgun (WGS) entry which is preliminary data.</text>
</comment>
<dbReference type="AlphaFoldDB" id="X1LRU5"/>
<proteinExistence type="predicted"/>
<organism evidence="1">
    <name type="scientific">marine sediment metagenome</name>
    <dbReference type="NCBI Taxonomy" id="412755"/>
    <lineage>
        <taxon>unclassified sequences</taxon>
        <taxon>metagenomes</taxon>
        <taxon>ecological metagenomes</taxon>
    </lineage>
</organism>
<reference evidence="1" key="1">
    <citation type="journal article" date="2014" name="Front. Microbiol.">
        <title>High frequency of phylogenetically diverse reductive dehalogenase-homologous genes in deep subseafloor sedimentary metagenomes.</title>
        <authorList>
            <person name="Kawai M."/>
            <person name="Futagami T."/>
            <person name="Toyoda A."/>
            <person name="Takaki Y."/>
            <person name="Nishi S."/>
            <person name="Hori S."/>
            <person name="Arai W."/>
            <person name="Tsubouchi T."/>
            <person name="Morono Y."/>
            <person name="Uchiyama I."/>
            <person name="Ito T."/>
            <person name="Fujiyama A."/>
            <person name="Inagaki F."/>
            <person name="Takami H."/>
        </authorList>
    </citation>
    <scope>NUCLEOTIDE SEQUENCE</scope>
    <source>
        <strain evidence="1">Expedition CK06-06</strain>
    </source>
</reference>
<sequence>MSRRPVRAKKVRKVSKSKREYVARRVGEAFNKLNPDEKRVFVDETLTVLVNMNPKQMGKLFGSFAKRGRPSTKDLETINQLMIVFLYSVKEAFRYHYATMIFKRLPGVSVPKDLPSKISAVRKLKFIEVGVTPEMYDKIYAEWDRLKPDSFDKFFHSLLTGEGR</sequence>
<name>X1LRU5_9ZZZZ</name>